<evidence type="ECO:0000256" key="1">
    <source>
        <dbReference type="RuleBase" id="RU363093"/>
    </source>
</evidence>
<organism evidence="3 4">
    <name type="scientific">Psychromonas marina</name>
    <dbReference type="NCBI Taxonomy" id="88364"/>
    <lineage>
        <taxon>Bacteria</taxon>
        <taxon>Pseudomonadati</taxon>
        <taxon>Pseudomonadota</taxon>
        <taxon>Gammaproteobacteria</taxon>
        <taxon>Alteromonadales</taxon>
        <taxon>Psychromonadaceae</taxon>
        <taxon>Psychromonas</taxon>
    </lineage>
</organism>
<comment type="function">
    <text evidence="1">Catalyzes an amino-pyrimidine hydrolysis reaction at the C5' of the pyrimidine moiety of thiamine compounds, a reaction that is part of a thiamine salvage pathway.</text>
</comment>
<keyword evidence="1" id="KW-0784">Thiamine biosynthesis</keyword>
<dbReference type="InterPro" id="IPR016084">
    <property type="entry name" value="Haem_Oase-like_multi-hlx"/>
</dbReference>
<comment type="caution">
    <text evidence="3">The sequence shown here is derived from an EMBL/GenBank/DDBJ whole genome shotgun (WGS) entry which is preliminary data.</text>
</comment>
<keyword evidence="4" id="KW-1185">Reference proteome</keyword>
<dbReference type="Proteomes" id="UP001157353">
    <property type="component" value="Unassembled WGS sequence"/>
</dbReference>
<dbReference type="InterPro" id="IPR027574">
    <property type="entry name" value="Thiaminase_II"/>
</dbReference>
<evidence type="ECO:0000313" key="4">
    <source>
        <dbReference type="Proteomes" id="UP001157353"/>
    </source>
</evidence>
<dbReference type="Gene3D" id="1.20.910.10">
    <property type="entry name" value="Heme oxygenase-like"/>
    <property type="match status" value="1"/>
</dbReference>
<comment type="pathway">
    <text evidence="1">Cofactor biosynthesis; thiamine diphosphate biosynthesis.</text>
</comment>
<dbReference type="NCBIfam" id="TIGR04306">
    <property type="entry name" value="salvage_TenA"/>
    <property type="match status" value="1"/>
</dbReference>
<protein>
    <recommendedName>
        <fullName evidence="1">Aminopyrimidine aminohydrolase</fullName>
        <ecNumber evidence="1">3.5.99.2</ecNumber>
    </recommendedName>
</protein>
<dbReference type="SUPFAM" id="SSF48613">
    <property type="entry name" value="Heme oxygenase-like"/>
    <property type="match status" value="1"/>
</dbReference>
<dbReference type="PANTHER" id="PTHR43198">
    <property type="entry name" value="BIFUNCTIONAL TH2 PROTEIN"/>
    <property type="match status" value="1"/>
</dbReference>
<accession>A0ABQ6E518</accession>
<dbReference type="PANTHER" id="PTHR43198:SF2">
    <property type="entry name" value="SI:CH1073-67J19.1-RELATED"/>
    <property type="match status" value="1"/>
</dbReference>
<evidence type="ECO:0000259" key="2">
    <source>
        <dbReference type="Pfam" id="PF03070"/>
    </source>
</evidence>
<comment type="catalytic activity">
    <reaction evidence="1">
        <text>thiamine + H2O = 5-(2-hydroxyethyl)-4-methylthiazole + 4-amino-5-hydroxymethyl-2-methylpyrimidine + H(+)</text>
        <dbReference type="Rhea" id="RHEA:17509"/>
        <dbReference type="ChEBI" id="CHEBI:15377"/>
        <dbReference type="ChEBI" id="CHEBI:15378"/>
        <dbReference type="ChEBI" id="CHEBI:16892"/>
        <dbReference type="ChEBI" id="CHEBI:17957"/>
        <dbReference type="ChEBI" id="CHEBI:18385"/>
        <dbReference type="EC" id="3.5.99.2"/>
    </reaction>
</comment>
<dbReference type="EMBL" id="BSPQ01000021">
    <property type="protein sequence ID" value="GLS92349.1"/>
    <property type="molecule type" value="Genomic_DNA"/>
</dbReference>
<feature type="domain" description="Thiaminase-2/PQQC" evidence="2">
    <location>
        <begin position="10"/>
        <end position="218"/>
    </location>
</feature>
<comment type="catalytic activity">
    <reaction evidence="1">
        <text>4-amino-5-aminomethyl-2-methylpyrimidine + H2O = 4-amino-5-hydroxymethyl-2-methylpyrimidine + NH4(+)</text>
        <dbReference type="Rhea" id="RHEA:31799"/>
        <dbReference type="ChEBI" id="CHEBI:15377"/>
        <dbReference type="ChEBI" id="CHEBI:16892"/>
        <dbReference type="ChEBI" id="CHEBI:28938"/>
        <dbReference type="ChEBI" id="CHEBI:63416"/>
        <dbReference type="EC" id="3.5.99.2"/>
    </reaction>
</comment>
<name>A0ABQ6E518_9GAMM</name>
<dbReference type="CDD" id="cd19367">
    <property type="entry name" value="TenA_C_ScTHI20-like"/>
    <property type="match status" value="1"/>
</dbReference>
<reference evidence="4" key="1">
    <citation type="journal article" date="2019" name="Int. J. Syst. Evol. Microbiol.">
        <title>The Global Catalogue of Microorganisms (GCM) 10K type strain sequencing project: providing services to taxonomists for standard genome sequencing and annotation.</title>
        <authorList>
            <consortium name="The Broad Institute Genomics Platform"/>
            <consortium name="The Broad Institute Genome Sequencing Center for Infectious Disease"/>
            <person name="Wu L."/>
            <person name="Ma J."/>
        </authorList>
    </citation>
    <scope>NUCLEOTIDE SEQUENCE [LARGE SCALE GENOMIC DNA]</scope>
    <source>
        <strain evidence="4">NBRC 103166</strain>
    </source>
</reference>
<dbReference type="EC" id="3.5.99.2" evidence="1"/>
<proteinExistence type="inferred from homology"/>
<sequence>MNHQDLIQACQHDWNDYTEHSFVQQLALGELAHSSFLHYLKQDFLFLKQYTRAYALAIYKARSLAEMRMALPSVQALLESEIAHHVNYCGEWGISEIEMEAEPEAVGTVAYTRFVLDTGMSGDVIDLYAALAPCSIGYAVIGAQLSAAKSTKFVNNPYANWINMYAGEEFQLGVEKSIKNLDTLLEDIELSSQRGQRLCQIFKTATRMEVAFWQQGLDQTKN</sequence>
<dbReference type="Pfam" id="PF03070">
    <property type="entry name" value="TENA_THI-4"/>
    <property type="match status" value="1"/>
</dbReference>
<dbReference type="InterPro" id="IPR050967">
    <property type="entry name" value="Thiamine_Salvage_TenA"/>
</dbReference>
<keyword evidence="1" id="KW-0378">Hydrolase</keyword>
<dbReference type="RefSeq" id="WP_284205452.1">
    <property type="nucleotide sequence ID" value="NZ_BSPQ01000021.1"/>
</dbReference>
<comment type="similarity">
    <text evidence="1">Belongs to the TenA family.</text>
</comment>
<evidence type="ECO:0000313" key="3">
    <source>
        <dbReference type="EMBL" id="GLS92349.1"/>
    </source>
</evidence>
<dbReference type="InterPro" id="IPR004305">
    <property type="entry name" value="Thiaminase-2/PQQC"/>
</dbReference>
<gene>
    <name evidence="3" type="ORF">GCM10007916_34200</name>
</gene>